<proteinExistence type="predicted"/>
<accession>A0A834WKX6</accession>
<dbReference type="Proteomes" id="UP000634136">
    <property type="component" value="Unassembled WGS sequence"/>
</dbReference>
<evidence type="ECO:0000256" key="1">
    <source>
        <dbReference type="SAM" id="MobiDB-lite"/>
    </source>
</evidence>
<evidence type="ECO:0000313" key="3">
    <source>
        <dbReference type="Proteomes" id="UP000634136"/>
    </source>
</evidence>
<organism evidence="2 3">
    <name type="scientific">Senna tora</name>
    <dbReference type="NCBI Taxonomy" id="362788"/>
    <lineage>
        <taxon>Eukaryota</taxon>
        <taxon>Viridiplantae</taxon>
        <taxon>Streptophyta</taxon>
        <taxon>Embryophyta</taxon>
        <taxon>Tracheophyta</taxon>
        <taxon>Spermatophyta</taxon>
        <taxon>Magnoliopsida</taxon>
        <taxon>eudicotyledons</taxon>
        <taxon>Gunneridae</taxon>
        <taxon>Pentapetalae</taxon>
        <taxon>rosids</taxon>
        <taxon>fabids</taxon>
        <taxon>Fabales</taxon>
        <taxon>Fabaceae</taxon>
        <taxon>Caesalpinioideae</taxon>
        <taxon>Cassia clade</taxon>
        <taxon>Senna</taxon>
    </lineage>
</organism>
<dbReference type="AlphaFoldDB" id="A0A834WKX6"/>
<reference evidence="2" key="1">
    <citation type="submission" date="2020-09" db="EMBL/GenBank/DDBJ databases">
        <title>Genome-Enabled Discovery of Anthraquinone Biosynthesis in Senna tora.</title>
        <authorList>
            <person name="Kang S.-H."/>
            <person name="Pandey R.P."/>
            <person name="Lee C.-M."/>
            <person name="Sim J.-S."/>
            <person name="Jeong J.-T."/>
            <person name="Choi B.-S."/>
            <person name="Jung M."/>
            <person name="Ginzburg D."/>
            <person name="Zhao K."/>
            <person name="Won S.Y."/>
            <person name="Oh T.-J."/>
            <person name="Yu Y."/>
            <person name="Kim N.-H."/>
            <person name="Lee O.R."/>
            <person name="Lee T.-H."/>
            <person name="Bashyal P."/>
            <person name="Kim T.-S."/>
            <person name="Lee W.-H."/>
            <person name="Kawkins C."/>
            <person name="Kim C.-K."/>
            <person name="Kim J.S."/>
            <person name="Ahn B.O."/>
            <person name="Rhee S.Y."/>
            <person name="Sohng J.K."/>
        </authorList>
    </citation>
    <scope>NUCLEOTIDE SEQUENCE</scope>
    <source>
        <tissue evidence="2">Leaf</tissue>
    </source>
</reference>
<gene>
    <name evidence="2" type="ORF">G2W53_017941</name>
</gene>
<name>A0A834WKX6_9FABA</name>
<dbReference type="EMBL" id="JAAIUW010000006">
    <property type="protein sequence ID" value="KAF7826777.1"/>
    <property type="molecule type" value="Genomic_DNA"/>
</dbReference>
<feature type="compositionally biased region" description="Basic and acidic residues" evidence="1">
    <location>
        <begin position="122"/>
        <end position="139"/>
    </location>
</feature>
<evidence type="ECO:0000313" key="2">
    <source>
        <dbReference type="EMBL" id="KAF7826777.1"/>
    </source>
</evidence>
<keyword evidence="3" id="KW-1185">Reference proteome</keyword>
<protein>
    <submittedName>
        <fullName evidence="2">Uncharacterized protein</fullName>
    </submittedName>
</protein>
<feature type="region of interest" description="Disordered" evidence="1">
    <location>
        <begin position="100"/>
        <end position="139"/>
    </location>
</feature>
<sequence>MAEKIGSLMGEEQMQGIISGSNVAMSEFSYYVEDVVELDISLITAIEAENKLMLLLMLRGSGRTTYIRALYTRHGFQYRPRRADPVDFYFDPWVPLDAHGNMNPPTQVEIEDTDSQENSDQLPEHVLETQPEFDFKEGD</sequence>
<comment type="caution">
    <text evidence="2">The sequence shown here is derived from an EMBL/GenBank/DDBJ whole genome shotgun (WGS) entry which is preliminary data.</text>
</comment>